<keyword evidence="5" id="KW-1185">Reference proteome</keyword>
<dbReference type="Pfam" id="PF02536">
    <property type="entry name" value="mTERF"/>
    <property type="match status" value="1"/>
</dbReference>
<keyword evidence="2" id="KW-0805">Transcription regulation</keyword>
<dbReference type="PANTHER" id="PTHR13068:SF236">
    <property type="entry name" value="OS02G0749800 PROTEIN"/>
    <property type="match status" value="1"/>
</dbReference>
<evidence type="ECO:0000256" key="2">
    <source>
        <dbReference type="ARBA" id="ARBA00022472"/>
    </source>
</evidence>
<dbReference type="AlphaFoldDB" id="A0AAV9D2E9"/>
<evidence type="ECO:0000313" key="4">
    <source>
        <dbReference type="EMBL" id="KAK1295302.1"/>
    </source>
</evidence>
<dbReference type="PANTHER" id="PTHR13068">
    <property type="entry name" value="CGI-12 PROTEIN-RELATED"/>
    <property type="match status" value="1"/>
</dbReference>
<organism evidence="4 5">
    <name type="scientific">Acorus calamus</name>
    <name type="common">Sweet flag</name>
    <dbReference type="NCBI Taxonomy" id="4465"/>
    <lineage>
        <taxon>Eukaryota</taxon>
        <taxon>Viridiplantae</taxon>
        <taxon>Streptophyta</taxon>
        <taxon>Embryophyta</taxon>
        <taxon>Tracheophyta</taxon>
        <taxon>Spermatophyta</taxon>
        <taxon>Magnoliopsida</taxon>
        <taxon>Liliopsida</taxon>
        <taxon>Acoraceae</taxon>
        <taxon>Acorus</taxon>
    </lineage>
</organism>
<sequence>MFRFVHKNLIQIVYRRGSIETHLCFSQNPCLKSISTAPEEKETPKASDFTVSYLVNTCGLSVDSALRVSKGFQLKTTENSDSVLSFFKKHGFTDTQIAKLISCRPKLLSFNPDKTIKPKMDFLRDAGFSTPDLTLVLSKNPNILTSSLDNQLVPN</sequence>
<dbReference type="GO" id="GO:0006353">
    <property type="term" value="P:DNA-templated transcription termination"/>
    <property type="evidence" value="ECO:0007669"/>
    <property type="project" value="UniProtKB-KW"/>
</dbReference>
<evidence type="ECO:0000256" key="3">
    <source>
        <dbReference type="ARBA" id="ARBA00022946"/>
    </source>
</evidence>
<comment type="caution">
    <text evidence="4">The sequence shown here is derived from an EMBL/GenBank/DDBJ whole genome shotgun (WGS) entry which is preliminary data.</text>
</comment>
<protein>
    <submittedName>
        <fullName evidence="4">Uncharacterized protein</fullName>
    </submittedName>
</protein>
<name>A0AAV9D2E9_ACOCL</name>
<keyword evidence="2" id="KW-0804">Transcription</keyword>
<dbReference type="Proteomes" id="UP001180020">
    <property type="component" value="Unassembled WGS sequence"/>
</dbReference>
<dbReference type="GO" id="GO:0003676">
    <property type="term" value="F:nucleic acid binding"/>
    <property type="evidence" value="ECO:0007669"/>
    <property type="project" value="InterPro"/>
</dbReference>
<comment type="similarity">
    <text evidence="1">Belongs to the mTERF family.</text>
</comment>
<evidence type="ECO:0000313" key="5">
    <source>
        <dbReference type="Proteomes" id="UP001180020"/>
    </source>
</evidence>
<dbReference type="Gene3D" id="1.25.70.10">
    <property type="entry name" value="Transcription termination factor 3, mitochondrial"/>
    <property type="match status" value="1"/>
</dbReference>
<dbReference type="InterPro" id="IPR003690">
    <property type="entry name" value="MTERF"/>
</dbReference>
<dbReference type="SMART" id="SM00733">
    <property type="entry name" value="Mterf"/>
    <property type="match status" value="1"/>
</dbReference>
<reference evidence="4" key="2">
    <citation type="submission" date="2023-06" db="EMBL/GenBank/DDBJ databases">
        <authorList>
            <person name="Ma L."/>
            <person name="Liu K.-W."/>
            <person name="Li Z."/>
            <person name="Hsiao Y.-Y."/>
            <person name="Qi Y."/>
            <person name="Fu T."/>
            <person name="Tang G."/>
            <person name="Zhang D."/>
            <person name="Sun W.-H."/>
            <person name="Liu D.-K."/>
            <person name="Li Y."/>
            <person name="Chen G.-Z."/>
            <person name="Liu X.-D."/>
            <person name="Liao X.-Y."/>
            <person name="Jiang Y.-T."/>
            <person name="Yu X."/>
            <person name="Hao Y."/>
            <person name="Huang J."/>
            <person name="Zhao X.-W."/>
            <person name="Ke S."/>
            <person name="Chen Y.-Y."/>
            <person name="Wu W.-L."/>
            <person name="Hsu J.-L."/>
            <person name="Lin Y.-F."/>
            <person name="Huang M.-D."/>
            <person name="Li C.-Y."/>
            <person name="Huang L."/>
            <person name="Wang Z.-W."/>
            <person name="Zhao X."/>
            <person name="Zhong W.-Y."/>
            <person name="Peng D.-H."/>
            <person name="Ahmad S."/>
            <person name="Lan S."/>
            <person name="Zhang J.-S."/>
            <person name="Tsai W.-C."/>
            <person name="Van De Peer Y."/>
            <person name="Liu Z.-J."/>
        </authorList>
    </citation>
    <scope>NUCLEOTIDE SEQUENCE</scope>
    <source>
        <strain evidence="4">CP</strain>
        <tissue evidence="4">Leaves</tissue>
    </source>
</reference>
<proteinExistence type="inferred from homology"/>
<evidence type="ECO:0000256" key="1">
    <source>
        <dbReference type="ARBA" id="ARBA00007692"/>
    </source>
</evidence>
<dbReference type="InterPro" id="IPR038538">
    <property type="entry name" value="MTERF_sf"/>
</dbReference>
<gene>
    <name evidence="4" type="ORF">QJS10_CPA16g01470</name>
</gene>
<reference evidence="4" key="1">
    <citation type="journal article" date="2023" name="Nat. Commun.">
        <title>Diploid and tetraploid genomes of Acorus and the evolution of monocots.</title>
        <authorList>
            <person name="Ma L."/>
            <person name="Liu K.W."/>
            <person name="Li Z."/>
            <person name="Hsiao Y.Y."/>
            <person name="Qi Y."/>
            <person name="Fu T."/>
            <person name="Tang G.D."/>
            <person name="Zhang D."/>
            <person name="Sun W.H."/>
            <person name="Liu D.K."/>
            <person name="Li Y."/>
            <person name="Chen G.Z."/>
            <person name="Liu X.D."/>
            <person name="Liao X.Y."/>
            <person name="Jiang Y.T."/>
            <person name="Yu X."/>
            <person name="Hao Y."/>
            <person name="Huang J."/>
            <person name="Zhao X.W."/>
            <person name="Ke S."/>
            <person name="Chen Y.Y."/>
            <person name="Wu W.L."/>
            <person name="Hsu J.L."/>
            <person name="Lin Y.F."/>
            <person name="Huang M.D."/>
            <person name="Li C.Y."/>
            <person name="Huang L."/>
            <person name="Wang Z.W."/>
            <person name="Zhao X."/>
            <person name="Zhong W.Y."/>
            <person name="Peng D.H."/>
            <person name="Ahmad S."/>
            <person name="Lan S."/>
            <person name="Zhang J.S."/>
            <person name="Tsai W.C."/>
            <person name="Van de Peer Y."/>
            <person name="Liu Z.J."/>
        </authorList>
    </citation>
    <scope>NUCLEOTIDE SEQUENCE</scope>
    <source>
        <strain evidence="4">CP</strain>
    </source>
</reference>
<dbReference type="EMBL" id="JAUJYO010000016">
    <property type="protein sequence ID" value="KAK1295302.1"/>
    <property type="molecule type" value="Genomic_DNA"/>
</dbReference>
<keyword evidence="2" id="KW-0806">Transcription termination</keyword>
<accession>A0AAV9D2E9</accession>
<keyword evidence="3" id="KW-0809">Transit peptide</keyword>